<keyword evidence="2" id="KW-1185">Reference proteome</keyword>
<dbReference type="Proteomes" id="UP001055072">
    <property type="component" value="Unassembled WGS sequence"/>
</dbReference>
<organism evidence="1 2">
    <name type="scientific">Irpex rosettiformis</name>
    <dbReference type="NCBI Taxonomy" id="378272"/>
    <lineage>
        <taxon>Eukaryota</taxon>
        <taxon>Fungi</taxon>
        <taxon>Dikarya</taxon>
        <taxon>Basidiomycota</taxon>
        <taxon>Agaricomycotina</taxon>
        <taxon>Agaricomycetes</taxon>
        <taxon>Polyporales</taxon>
        <taxon>Irpicaceae</taxon>
        <taxon>Irpex</taxon>
    </lineage>
</organism>
<protein>
    <submittedName>
        <fullName evidence="1">Uncharacterized protein</fullName>
    </submittedName>
</protein>
<evidence type="ECO:0000313" key="2">
    <source>
        <dbReference type="Proteomes" id="UP001055072"/>
    </source>
</evidence>
<reference evidence="1" key="1">
    <citation type="journal article" date="2021" name="Environ. Microbiol.">
        <title>Gene family expansions and transcriptome signatures uncover fungal adaptations to wood decay.</title>
        <authorList>
            <person name="Hage H."/>
            <person name="Miyauchi S."/>
            <person name="Viragh M."/>
            <person name="Drula E."/>
            <person name="Min B."/>
            <person name="Chaduli D."/>
            <person name="Navarro D."/>
            <person name="Favel A."/>
            <person name="Norest M."/>
            <person name="Lesage-Meessen L."/>
            <person name="Balint B."/>
            <person name="Merenyi Z."/>
            <person name="de Eugenio L."/>
            <person name="Morin E."/>
            <person name="Martinez A.T."/>
            <person name="Baldrian P."/>
            <person name="Stursova M."/>
            <person name="Martinez M.J."/>
            <person name="Novotny C."/>
            <person name="Magnuson J.K."/>
            <person name="Spatafora J.W."/>
            <person name="Maurice S."/>
            <person name="Pangilinan J."/>
            <person name="Andreopoulos W."/>
            <person name="LaButti K."/>
            <person name="Hundley H."/>
            <person name="Na H."/>
            <person name="Kuo A."/>
            <person name="Barry K."/>
            <person name="Lipzen A."/>
            <person name="Henrissat B."/>
            <person name="Riley R."/>
            <person name="Ahrendt S."/>
            <person name="Nagy L.G."/>
            <person name="Grigoriev I.V."/>
            <person name="Martin F."/>
            <person name="Rosso M.N."/>
        </authorList>
    </citation>
    <scope>NUCLEOTIDE SEQUENCE</scope>
    <source>
        <strain evidence="1">CBS 384.51</strain>
    </source>
</reference>
<dbReference type="EMBL" id="MU274900">
    <property type="protein sequence ID" value="KAI0094637.1"/>
    <property type="molecule type" value="Genomic_DNA"/>
</dbReference>
<sequence>WQHSLVLALSPILHLAPNFTGVASAQPSGRAYMSARQHLNKIAYMLSAIGIACICYGIITAVFLFRRMNLCYSMAAGEGD</sequence>
<comment type="caution">
    <text evidence="1">The sequence shown here is derived from an EMBL/GenBank/DDBJ whole genome shotgun (WGS) entry which is preliminary data.</text>
</comment>
<evidence type="ECO:0000313" key="1">
    <source>
        <dbReference type="EMBL" id="KAI0094637.1"/>
    </source>
</evidence>
<gene>
    <name evidence="1" type="ORF">BDY19DRAFT_913829</name>
</gene>
<name>A0ACB8UKI9_9APHY</name>
<feature type="non-terminal residue" evidence="1">
    <location>
        <position position="1"/>
    </location>
</feature>
<accession>A0ACB8UKI9</accession>
<proteinExistence type="predicted"/>